<feature type="transmembrane region" description="Helical" evidence="2">
    <location>
        <begin position="175"/>
        <end position="194"/>
    </location>
</feature>
<dbReference type="GO" id="GO:0043709">
    <property type="term" value="P:cell adhesion involved in single-species biofilm formation"/>
    <property type="evidence" value="ECO:0007669"/>
    <property type="project" value="TreeGrafter"/>
</dbReference>
<dbReference type="PANTHER" id="PTHR45138">
    <property type="entry name" value="REGULATORY COMPONENTS OF SENSORY TRANSDUCTION SYSTEM"/>
    <property type="match status" value="1"/>
</dbReference>
<protein>
    <submittedName>
        <fullName evidence="4">GGDEF domain-containing protein</fullName>
    </submittedName>
</protein>
<dbReference type="Pfam" id="PF00990">
    <property type="entry name" value="GGDEF"/>
    <property type="match status" value="1"/>
</dbReference>
<dbReference type="Gene3D" id="3.30.70.270">
    <property type="match status" value="1"/>
</dbReference>
<dbReference type="SMART" id="SM00267">
    <property type="entry name" value="GGDEF"/>
    <property type="match status" value="1"/>
</dbReference>
<dbReference type="KEGG" id="mfre:EXE63_27885"/>
<dbReference type="PROSITE" id="PS50887">
    <property type="entry name" value="GGDEF"/>
    <property type="match status" value="1"/>
</dbReference>
<dbReference type="InterPro" id="IPR043128">
    <property type="entry name" value="Rev_trsase/Diguanyl_cyclase"/>
</dbReference>
<organism evidence="4 5">
    <name type="scientific">Mycolicibacterium frederiksbergense</name>
    <dbReference type="NCBI Taxonomy" id="117567"/>
    <lineage>
        <taxon>Bacteria</taxon>
        <taxon>Bacillati</taxon>
        <taxon>Actinomycetota</taxon>
        <taxon>Actinomycetes</taxon>
        <taxon>Mycobacteriales</taxon>
        <taxon>Mycobacteriaceae</taxon>
        <taxon>Mycolicibacterium</taxon>
    </lineage>
</organism>
<dbReference type="EMBL" id="CP038799">
    <property type="protein sequence ID" value="QIV84271.1"/>
    <property type="molecule type" value="Genomic_DNA"/>
</dbReference>
<dbReference type="SUPFAM" id="SSF55073">
    <property type="entry name" value="Nucleotide cyclase"/>
    <property type="match status" value="1"/>
</dbReference>
<dbReference type="Proteomes" id="UP000501849">
    <property type="component" value="Chromosome"/>
</dbReference>
<name>A0A6H0SCG4_9MYCO</name>
<accession>A0A6H0SCG4</accession>
<dbReference type="GO" id="GO:0005886">
    <property type="term" value="C:plasma membrane"/>
    <property type="evidence" value="ECO:0007669"/>
    <property type="project" value="TreeGrafter"/>
</dbReference>
<feature type="region of interest" description="Disordered" evidence="1">
    <location>
        <begin position="28"/>
        <end position="51"/>
    </location>
</feature>
<sequence>MVPTLVPFGVLRRLTIAADPKTDILRGELTAPRRGEASRHEGPQGLVQRRQHRGNGLPKYSISFAVFARLIRAWWSEPVAYATQVQYFTKRTMSKTIQVAIGVGTGIDGIVSLVLLWPAAGNPASGAAMATFAALQIVWGLAWCVLPWPTRWISLAFVVSADIAIAAVVLLDGSWLFALFGWYFFALMSVYVMFFDGAKLAVGHALWVVLTACLFVTGTGSAFGGLNPLVTTLVWVVPMAAAPLGIQCGIWAMRNDAYEAVTDPLTGLLNRRGLHLHIDDLLHGSSSDEAEVDVMVVDLDRFKDINDAYGHPIGDEVLIRSARRIKAAVRGSALVARVGGEEFVVIDLAEPDRTERESDRVRDAIAAPADPPITASVGVTSVAVADLGDRGVDSVTVLDTIIERADRAMFDAKRDGGNATIRIRP</sequence>
<evidence type="ECO:0000313" key="5">
    <source>
        <dbReference type="Proteomes" id="UP000501849"/>
    </source>
</evidence>
<dbReference type="GO" id="GO:0052621">
    <property type="term" value="F:diguanylate cyclase activity"/>
    <property type="evidence" value="ECO:0007669"/>
    <property type="project" value="TreeGrafter"/>
</dbReference>
<feature type="transmembrane region" description="Helical" evidence="2">
    <location>
        <begin position="99"/>
        <end position="120"/>
    </location>
</feature>
<evidence type="ECO:0000313" key="4">
    <source>
        <dbReference type="EMBL" id="QIV84271.1"/>
    </source>
</evidence>
<dbReference type="GO" id="GO:1902201">
    <property type="term" value="P:negative regulation of bacterial-type flagellum-dependent cell motility"/>
    <property type="evidence" value="ECO:0007669"/>
    <property type="project" value="TreeGrafter"/>
</dbReference>
<evidence type="ECO:0000256" key="2">
    <source>
        <dbReference type="SAM" id="Phobius"/>
    </source>
</evidence>
<evidence type="ECO:0000259" key="3">
    <source>
        <dbReference type="PROSITE" id="PS50887"/>
    </source>
</evidence>
<dbReference type="NCBIfam" id="TIGR00254">
    <property type="entry name" value="GGDEF"/>
    <property type="match status" value="1"/>
</dbReference>
<keyword evidence="2" id="KW-1133">Transmembrane helix</keyword>
<proteinExistence type="predicted"/>
<dbReference type="InterPro" id="IPR029787">
    <property type="entry name" value="Nucleotide_cyclase"/>
</dbReference>
<feature type="transmembrane region" description="Helical" evidence="2">
    <location>
        <begin position="206"/>
        <end position="226"/>
    </location>
</feature>
<feature type="transmembrane region" description="Helical" evidence="2">
    <location>
        <begin position="232"/>
        <end position="252"/>
    </location>
</feature>
<keyword evidence="2" id="KW-0812">Transmembrane</keyword>
<feature type="transmembrane region" description="Helical" evidence="2">
    <location>
        <begin position="152"/>
        <end position="169"/>
    </location>
</feature>
<dbReference type="AlphaFoldDB" id="A0A6H0SCG4"/>
<dbReference type="InterPro" id="IPR000160">
    <property type="entry name" value="GGDEF_dom"/>
</dbReference>
<feature type="transmembrane region" description="Helical" evidence="2">
    <location>
        <begin position="126"/>
        <end position="145"/>
    </location>
</feature>
<reference evidence="4 5" key="1">
    <citation type="submission" date="2019-04" db="EMBL/GenBank/DDBJ databases">
        <title>Draft, Whole-Genome Sequence of the Anthracene-degrading Mycobacterium frederiksbergense LB501T, Isolated from a Polycyclic Aromatic Hydrocarbon (PAH)-Contaminated Soil.</title>
        <authorList>
            <person name="Augelletti F."/>
        </authorList>
    </citation>
    <scope>NUCLEOTIDE SEQUENCE [LARGE SCALE GENOMIC DNA]</scope>
    <source>
        <strain evidence="4 5">LB 501T</strain>
    </source>
</reference>
<keyword evidence="5" id="KW-1185">Reference proteome</keyword>
<feature type="domain" description="GGDEF" evidence="3">
    <location>
        <begin position="290"/>
        <end position="425"/>
    </location>
</feature>
<keyword evidence="2" id="KW-0472">Membrane</keyword>
<feature type="compositionally biased region" description="Basic and acidic residues" evidence="1">
    <location>
        <begin position="28"/>
        <end position="42"/>
    </location>
</feature>
<dbReference type="PANTHER" id="PTHR45138:SF9">
    <property type="entry name" value="DIGUANYLATE CYCLASE DGCM-RELATED"/>
    <property type="match status" value="1"/>
</dbReference>
<gene>
    <name evidence="4" type="ORF">EXE63_27885</name>
</gene>
<evidence type="ECO:0000256" key="1">
    <source>
        <dbReference type="SAM" id="MobiDB-lite"/>
    </source>
</evidence>
<dbReference type="CDD" id="cd01949">
    <property type="entry name" value="GGDEF"/>
    <property type="match status" value="1"/>
</dbReference>
<dbReference type="InterPro" id="IPR050469">
    <property type="entry name" value="Diguanylate_Cyclase"/>
</dbReference>